<accession>A0A378IZ78</accession>
<protein>
    <submittedName>
        <fullName evidence="1">Uncharacterized protein</fullName>
    </submittedName>
</protein>
<sequence length="261" mass="29088">MYSSKTSERPPRTMLIAGQNETVRKTVAQSGFPATVGLQGCVAVIIADKKGNVSLTHADADTDLSFISREVEFMDGEFTIDLVKQRGVGGELDLKILGLLDEEGLSKTKFSGKSRVLETDEGTVMYNYVKGVPQFFLFNEFKEIATPEVHPSQTNALHKLRYNVQTCEADPMKFQLRVYTRQLNQALSSQPTAFPLLVHDASGWLKTEVSLEEEVSLVLKKGQPTRTSFFAPGKMASFSHVYPRYQALVEALDLPQKTKEF</sequence>
<reference evidence="1 2" key="1">
    <citation type="submission" date="2018-06" db="EMBL/GenBank/DDBJ databases">
        <authorList>
            <consortium name="Pathogen Informatics"/>
            <person name="Doyle S."/>
        </authorList>
    </citation>
    <scope>NUCLEOTIDE SEQUENCE [LARGE SCALE GENOMIC DNA]</scope>
    <source>
        <strain evidence="1 2">NCTC13292</strain>
    </source>
</reference>
<dbReference type="EMBL" id="UGOA01000001">
    <property type="protein sequence ID" value="STX40549.1"/>
    <property type="molecule type" value="Genomic_DNA"/>
</dbReference>
<dbReference type="AlphaFoldDB" id="A0A378IZ78"/>
<proteinExistence type="predicted"/>
<dbReference type="OrthoDB" id="5636235at2"/>
<gene>
    <name evidence="1" type="ORF">NCTC13292_00299</name>
</gene>
<evidence type="ECO:0000313" key="2">
    <source>
        <dbReference type="Proteomes" id="UP000254677"/>
    </source>
</evidence>
<dbReference type="RefSeq" id="WP_115220196.1">
    <property type="nucleotide sequence ID" value="NZ_UGOA01000001.1"/>
</dbReference>
<organism evidence="1 2">
    <name type="scientific">Legionella donaldsonii</name>
    <dbReference type="NCBI Taxonomy" id="45060"/>
    <lineage>
        <taxon>Bacteria</taxon>
        <taxon>Pseudomonadati</taxon>
        <taxon>Pseudomonadota</taxon>
        <taxon>Gammaproteobacteria</taxon>
        <taxon>Legionellales</taxon>
        <taxon>Legionellaceae</taxon>
        <taxon>Legionella</taxon>
    </lineage>
</organism>
<name>A0A378IZ78_9GAMM</name>
<evidence type="ECO:0000313" key="1">
    <source>
        <dbReference type="EMBL" id="STX40549.1"/>
    </source>
</evidence>
<keyword evidence="2" id="KW-1185">Reference proteome</keyword>
<dbReference type="Proteomes" id="UP000254677">
    <property type="component" value="Unassembled WGS sequence"/>
</dbReference>